<dbReference type="RefSeq" id="WP_160660468.1">
    <property type="nucleotide sequence ID" value="NZ_BAABDV010000001.1"/>
</dbReference>
<organism evidence="1 2">
    <name type="scientific">Qipengyuania pelagi</name>
    <dbReference type="NCBI Taxonomy" id="994320"/>
    <lineage>
        <taxon>Bacteria</taxon>
        <taxon>Pseudomonadati</taxon>
        <taxon>Pseudomonadota</taxon>
        <taxon>Alphaproteobacteria</taxon>
        <taxon>Sphingomonadales</taxon>
        <taxon>Erythrobacteraceae</taxon>
        <taxon>Qipengyuania</taxon>
    </lineage>
</organism>
<name>A0A844Y8B6_9SPHN</name>
<dbReference type="OrthoDB" id="7563142at2"/>
<sequence>MTDLPYLEAALAGNRDAWVCPLRDELNAAIAGMPHPAMSRVLALGAPNRFLGQLVAAGDVAAARVSIHRPRRGPELFEIGGPDARLLIGVREQGVLVDICALATHEANQWALRRGDGWCLGYDAWLACETGAARALRIVATPLAWLRGGGAGVCVLDWDIGVRMLRGLGEGVTLKTDRGAGERLRALLQHGGFARQRGSE</sequence>
<accession>A0A844Y8B6</accession>
<dbReference type="AlphaFoldDB" id="A0A844Y8B6"/>
<reference evidence="1 2" key="1">
    <citation type="submission" date="2019-12" db="EMBL/GenBank/DDBJ databases">
        <title>Genomic-based taxomic classification of the family Erythrobacteraceae.</title>
        <authorList>
            <person name="Xu L."/>
        </authorList>
    </citation>
    <scope>NUCLEOTIDE SEQUENCE [LARGE SCALE GENOMIC DNA]</scope>
    <source>
        <strain evidence="1 2">JCM 17468</strain>
    </source>
</reference>
<protein>
    <submittedName>
        <fullName evidence="1">Uncharacterized protein</fullName>
    </submittedName>
</protein>
<dbReference type="EMBL" id="WTYD01000001">
    <property type="protein sequence ID" value="MXO53637.1"/>
    <property type="molecule type" value="Genomic_DNA"/>
</dbReference>
<keyword evidence="2" id="KW-1185">Reference proteome</keyword>
<gene>
    <name evidence="1" type="ORF">GRI47_06385</name>
</gene>
<dbReference type="Proteomes" id="UP000430272">
    <property type="component" value="Unassembled WGS sequence"/>
</dbReference>
<evidence type="ECO:0000313" key="2">
    <source>
        <dbReference type="Proteomes" id="UP000430272"/>
    </source>
</evidence>
<comment type="caution">
    <text evidence="1">The sequence shown here is derived from an EMBL/GenBank/DDBJ whole genome shotgun (WGS) entry which is preliminary data.</text>
</comment>
<evidence type="ECO:0000313" key="1">
    <source>
        <dbReference type="EMBL" id="MXO53637.1"/>
    </source>
</evidence>
<proteinExistence type="predicted"/>